<protein>
    <submittedName>
        <fullName evidence="5">Microtubule-associated tumor suppressor candidate 2</fullName>
    </submittedName>
</protein>
<feature type="compositionally biased region" description="Polar residues" evidence="3">
    <location>
        <begin position="148"/>
        <end position="160"/>
    </location>
</feature>
<gene>
    <name evidence="5" type="ORF">HOLleu_31097</name>
</gene>
<feature type="compositionally biased region" description="Basic and acidic residues" evidence="3">
    <location>
        <begin position="652"/>
        <end position="667"/>
    </location>
</feature>
<feature type="region of interest" description="Disordered" evidence="3">
    <location>
        <begin position="601"/>
        <end position="623"/>
    </location>
</feature>
<feature type="compositionally biased region" description="Basic and acidic residues" evidence="3">
    <location>
        <begin position="730"/>
        <end position="742"/>
    </location>
</feature>
<dbReference type="OrthoDB" id="10038993at2759"/>
<keyword evidence="1 2" id="KW-0175">Coiled coil</keyword>
<evidence type="ECO:0000256" key="3">
    <source>
        <dbReference type="SAM" id="MobiDB-lite"/>
    </source>
</evidence>
<evidence type="ECO:0000256" key="2">
    <source>
        <dbReference type="SAM" id="Coils"/>
    </source>
</evidence>
<feature type="region of interest" description="Disordered" evidence="3">
    <location>
        <begin position="24"/>
        <end position="43"/>
    </location>
</feature>
<name>A0A9Q1BLE7_HOLLE</name>
<feature type="compositionally biased region" description="Polar residues" evidence="3">
    <location>
        <begin position="322"/>
        <end position="332"/>
    </location>
</feature>
<feature type="region of interest" description="Disordered" evidence="3">
    <location>
        <begin position="1367"/>
        <end position="1392"/>
    </location>
</feature>
<feature type="coiled-coil region" evidence="2">
    <location>
        <begin position="1233"/>
        <end position="1320"/>
    </location>
</feature>
<dbReference type="Gene3D" id="2.30.30.190">
    <property type="entry name" value="CAP Gly-rich-like domain"/>
    <property type="match status" value="1"/>
</dbReference>
<dbReference type="PANTHER" id="PTHR24200">
    <property type="entry name" value="TOUCAN, ISOFORM A"/>
    <property type="match status" value="1"/>
</dbReference>
<organism evidence="5 6">
    <name type="scientific">Holothuria leucospilota</name>
    <name type="common">Black long sea cucumber</name>
    <name type="synonym">Mertensiothuria leucospilota</name>
    <dbReference type="NCBI Taxonomy" id="206669"/>
    <lineage>
        <taxon>Eukaryota</taxon>
        <taxon>Metazoa</taxon>
        <taxon>Echinodermata</taxon>
        <taxon>Eleutherozoa</taxon>
        <taxon>Echinozoa</taxon>
        <taxon>Holothuroidea</taxon>
        <taxon>Aspidochirotacea</taxon>
        <taxon>Aspidochirotida</taxon>
        <taxon>Holothuriidae</taxon>
        <taxon>Holothuria</taxon>
    </lineage>
</organism>
<evidence type="ECO:0000259" key="4">
    <source>
        <dbReference type="PROSITE" id="PS50245"/>
    </source>
</evidence>
<feature type="region of interest" description="Disordered" evidence="3">
    <location>
        <begin position="300"/>
        <end position="344"/>
    </location>
</feature>
<feature type="compositionally biased region" description="Polar residues" evidence="3">
    <location>
        <begin position="718"/>
        <end position="729"/>
    </location>
</feature>
<feature type="domain" description="CAP-Gly" evidence="4">
    <location>
        <begin position="90"/>
        <end position="132"/>
    </location>
</feature>
<accession>A0A9Q1BLE7</accession>
<feature type="compositionally biased region" description="Polar residues" evidence="3">
    <location>
        <begin position="824"/>
        <end position="837"/>
    </location>
</feature>
<dbReference type="PROSITE" id="PS50245">
    <property type="entry name" value="CAP_GLY_2"/>
    <property type="match status" value="1"/>
</dbReference>
<dbReference type="SMART" id="SM01052">
    <property type="entry name" value="CAP_GLY"/>
    <property type="match status" value="1"/>
</dbReference>
<dbReference type="EMBL" id="JAIZAY010000015">
    <property type="protein sequence ID" value="KAJ8028765.1"/>
    <property type="molecule type" value="Genomic_DNA"/>
</dbReference>
<evidence type="ECO:0000313" key="6">
    <source>
        <dbReference type="Proteomes" id="UP001152320"/>
    </source>
</evidence>
<dbReference type="InterPro" id="IPR036859">
    <property type="entry name" value="CAP-Gly_dom_sf"/>
</dbReference>
<dbReference type="Proteomes" id="UP001152320">
    <property type="component" value="Chromosome 15"/>
</dbReference>
<feature type="compositionally biased region" description="Polar residues" evidence="3">
    <location>
        <begin position="882"/>
        <end position="891"/>
    </location>
</feature>
<evidence type="ECO:0000313" key="5">
    <source>
        <dbReference type="EMBL" id="KAJ8028765.1"/>
    </source>
</evidence>
<feature type="compositionally biased region" description="Basic and acidic residues" evidence="3">
    <location>
        <begin position="851"/>
        <end position="863"/>
    </location>
</feature>
<keyword evidence="6" id="KW-1185">Reference proteome</keyword>
<dbReference type="Pfam" id="PF01302">
    <property type="entry name" value="CAP_GLY"/>
    <property type="match status" value="1"/>
</dbReference>
<feature type="region of interest" description="Disordered" evidence="3">
    <location>
        <begin position="1397"/>
        <end position="1416"/>
    </location>
</feature>
<dbReference type="InterPro" id="IPR051293">
    <property type="entry name" value="MTUS1/CCDC69"/>
</dbReference>
<feature type="compositionally biased region" description="Low complexity" evidence="3">
    <location>
        <begin position="27"/>
        <end position="41"/>
    </location>
</feature>
<proteinExistence type="predicted"/>
<dbReference type="InterPro" id="IPR000938">
    <property type="entry name" value="CAP-Gly_domain"/>
</dbReference>
<dbReference type="PANTHER" id="PTHR24200:SF11">
    <property type="entry name" value="TOUCAN, ISOFORM A"/>
    <property type="match status" value="1"/>
</dbReference>
<dbReference type="GO" id="GO:0005737">
    <property type="term" value="C:cytoplasm"/>
    <property type="evidence" value="ECO:0007669"/>
    <property type="project" value="TreeGrafter"/>
</dbReference>
<feature type="region of interest" description="Disordered" evidence="3">
    <location>
        <begin position="645"/>
        <end position="669"/>
    </location>
</feature>
<dbReference type="SUPFAM" id="SSF74924">
    <property type="entry name" value="Cap-Gly domain"/>
    <property type="match status" value="1"/>
</dbReference>
<reference evidence="5" key="1">
    <citation type="submission" date="2021-10" db="EMBL/GenBank/DDBJ databases">
        <title>Tropical sea cucumber genome reveals ecological adaptation and Cuvierian tubules defense mechanism.</title>
        <authorList>
            <person name="Chen T."/>
        </authorList>
    </citation>
    <scope>NUCLEOTIDE SEQUENCE</scope>
    <source>
        <strain evidence="5">Nanhai2018</strain>
        <tissue evidence="5">Muscle</tissue>
    </source>
</reference>
<feature type="region of interest" description="Disordered" evidence="3">
    <location>
        <begin position="718"/>
        <end position="1008"/>
    </location>
</feature>
<sequence>MYRWLIYVICSSVSGDSSLKSTQVETRLPSARPRRSLLPGPKAHTLPKTEVVRSVNLPSPTSPSSGFKHLLLGQEVTTSDGRIGILRFKGKTHFTQGYLCGIELYHDTGKNNGSVDGIHYFECAETRGLFVPAYKVFPSGPPSLGHLNGQSKTSKSSGQDTKVQKKFQTTTVGTKRLPRPKTLPFTEGTFQKERKYKSSKSGAGQIDCYTVKVSCSSKTKDRQATSSKLLNRKVSPLHTSVTCPAWLGKDAPKSPNSRFSHISLKEKTLNNTFTVPGDDNSDLQSSYSARRKCTKTVKIRNGYQQRRGTPEEEDYGRLESVPSYQNLSSITGSDEELDTPTKPDILEDCQSRVNRTYDMTKDRVDSYAPACSSVTFELGSQGSLGTWEDNSVSCEKSNSSLAWDFDIPTASTPVEFHVRVATDHKSQLSDDTEDFVSTDEEVEYNEFLAIPSFYDTPTGRCKFDLLTPEELEQALNESNLLPDELRGGFQEDEPLLNLSNFENTPIWEPITPVEEEFLPFSAGSTLDPNPLAFWSMDSVPQKSEGTSYQDQDQPQNIEGSVEMEFTTSTAYSLENGVSPVSNETFEVSKVTTNEHDRTQDVKTLKEDDGSHVVQSNGLGPHHGAGLSPVDLLEGVDDGLVTDVTLQNGNDNDFSKETDVKDTKRDGEPPVTVELTINTNSQPAEFSDSSSCSNRTVTENLNALERVVGDVTMDLKQSMKVQETSLVNGDQTEKGDEEKDPESKPQGPKKRSLLIKPKTGVKPITNTKPKPESNIIKEKGKTVKTDSKPSQNNKPPVPPKTSVIPRRKTLEPGKASVKLTEVKSRINTGRRSVDSNMMISPADGETVSQKLKSKETISKKEVKVTKRTPTFQLRTEKDRVRKPSSSSVTSENSRGRADSRGSVNSSRPSSKSDVSTEDVSNVSSARKSTRSSLVTPPTGKPPPVKEKTQKSNVTNVDAAPTRRAGFAIPASRKPSSTADGTKINRKPILSKDPKQAKIKKLKSGSSTPPDVVYTSIPDVRTNEEVKRLEALCETQTKQLDTACQQIKVNAKAFETMAVLVQFLTQECDAFAVPALKEKINHLEEQVKETSQQISVQEKEIIKLGEELTEAKKYHEKEIVSLKECHERETEAVKKDMAEKHEAELESLKQNHVDELAKESDRYKKMEEEATSLQNKLHQQDLEHLEYVSRMQREQEQQKIEEECRHEQAIAKIKGEAKLREQVLQDENYTLTFKCENLQEKITMLEDALQKDSDAKVQAAVAQFKHLPEEVESLKTVLGMKNQEIQDMRIKILDLEKEVATIPEKNDKIKRLEAKVEDLNALVETKIVYERQLSSEQVALRENFERETNANKRLSMENEELMWKLNQSGAMSPGRLTPPRFNPSPVPSSPLTSRTLLIRASSSESHESGVFSPNNPQH</sequence>
<feature type="compositionally biased region" description="Polar residues" evidence="3">
    <location>
        <begin position="916"/>
        <end position="933"/>
    </location>
</feature>
<evidence type="ECO:0000256" key="1">
    <source>
        <dbReference type="ARBA" id="ARBA00023054"/>
    </source>
</evidence>
<feature type="coiled-coil region" evidence="2">
    <location>
        <begin position="1071"/>
        <end position="1105"/>
    </location>
</feature>
<feature type="compositionally biased region" description="Low complexity" evidence="3">
    <location>
        <begin position="899"/>
        <end position="912"/>
    </location>
</feature>
<dbReference type="GO" id="GO:0005634">
    <property type="term" value="C:nucleus"/>
    <property type="evidence" value="ECO:0007669"/>
    <property type="project" value="TreeGrafter"/>
</dbReference>
<dbReference type="GO" id="GO:0008017">
    <property type="term" value="F:microtubule binding"/>
    <property type="evidence" value="ECO:0007669"/>
    <property type="project" value="TreeGrafter"/>
</dbReference>
<feature type="compositionally biased region" description="Basic and acidic residues" evidence="3">
    <location>
        <begin position="601"/>
        <end position="610"/>
    </location>
</feature>
<comment type="caution">
    <text evidence="5">The sequence shown here is derived from an EMBL/GenBank/DDBJ whole genome shotgun (WGS) entry which is preliminary data.</text>
</comment>
<feature type="compositionally biased region" description="Basic and acidic residues" evidence="3">
    <location>
        <begin position="768"/>
        <end position="786"/>
    </location>
</feature>
<feature type="coiled-coil region" evidence="2">
    <location>
        <begin position="1129"/>
        <end position="1181"/>
    </location>
</feature>
<feature type="region of interest" description="Disordered" evidence="3">
    <location>
        <begin position="142"/>
        <end position="164"/>
    </location>
</feature>